<dbReference type="PANTHER" id="PTHR34322:SF2">
    <property type="entry name" value="TRANSPOSASE IS200-LIKE DOMAIN-CONTAINING PROTEIN"/>
    <property type="match status" value="1"/>
</dbReference>
<proteinExistence type="predicted"/>
<protein>
    <recommendedName>
        <fullName evidence="1">Transposase IS200-like domain-containing protein</fullName>
    </recommendedName>
</protein>
<dbReference type="AlphaFoldDB" id="A0A1F5XXW3"/>
<dbReference type="Pfam" id="PF01797">
    <property type="entry name" value="Y1_Tnp"/>
    <property type="match status" value="1"/>
</dbReference>
<comment type="caution">
    <text evidence="2">The sequence shown here is derived from an EMBL/GenBank/DDBJ whole genome shotgun (WGS) entry which is preliminary data.</text>
</comment>
<dbReference type="PANTHER" id="PTHR34322">
    <property type="entry name" value="TRANSPOSASE, Y1_TNP DOMAIN-CONTAINING"/>
    <property type="match status" value="1"/>
</dbReference>
<dbReference type="Proteomes" id="UP000177334">
    <property type="component" value="Unassembled WGS sequence"/>
</dbReference>
<dbReference type="Gene3D" id="3.30.70.1290">
    <property type="entry name" value="Transposase IS200-like"/>
    <property type="match status" value="1"/>
</dbReference>
<evidence type="ECO:0000313" key="3">
    <source>
        <dbReference type="Proteomes" id="UP000177334"/>
    </source>
</evidence>
<gene>
    <name evidence="2" type="ORF">A3H05_03100</name>
</gene>
<organism evidence="2 3">
    <name type="scientific">Candidatus Giovannonibacteria bacterium RIFCSPLOWO2_12_FULL_43_26</name>
    <dbReference type="NCBI Taxonomy" id="1798363"/>
    <lineage>
        <taxon>Bacteria</taxon>
        <taxon>Candidatus Giovannoniibacteriota</taxon>
    </lineage>
</organism>
<accession>A0A1F5XXW3</accession>
<dbReference type="SUPFAM" id="SSF143422">
    <property type="entry name" value="Transposase IS200-like"/>
    <property type="match status" value="1"/>
</dbReference>
<evidence type="ECO:0000259" key="1">
    <source>
        <dbReference type="SMART" id="SM01321"/>
    </source>
</evidence>
<dbReference type="SMART" id="SM01321">
    <property type="entry name" value="Y1_Tnp"/>
    <property type="match status" value="1"/>
</dbReference>
<dbReference type="GO" id="GO:0003677">
    <property type="term" value="F:DNA binding"/>
    <property type="evidence" value="ECO:0007669"/>
    <property type="project" value="InterPro"/>
</dbReference>
<dbReference type="EMBL" id="MFIP01000006">
    <property type="protein sequence ID" value="OGF92718.1"/>
    <property type="molecule type" value="Genomic_DNA"/>
</dbReference>
<reference evidence="2 3" key="1">
    <citation type="journal article" date="2016" name="Nat. Commun.">
        <title>Thousands of microbial genomes shed light on interconnected biogeochemical processes in an aquifer system.</title>
        <authorList>
            <person name="Anantharaman K."/>
            <person name="Brown C.T."/>
            <person name="Hug L.A."/>
            <person name="Sharon I."/>
            <person name="Castelle C.J."/>
            <person name="Probst A.J."/>
            <person name="Thomas B.C."/>
            <person name="Singh A."/>
            <person name="Wilkins M.J."/>
            <person name="Karaoz U."/>
            <person name="Brodie E.L."/>
            <person name="Williams K.H."/>
            <person name="Hubbard S.S."/>
            <person name="Banfield J.F."/>
        </authorList>
    </citation>
    <scope>NUCLEOTIDE SEQUENCE [LARGE SCALE GENOMIC DNA]</scope>
</reference>
<feature type="domain" description="Transposase IS200-like" evidence="1">
    <location>
        <begin position="10"/>
        <end position="108"/>
    </location>
</feature>
<dbReference type="GO" id="GO:0006313">
    <property type="term" value="P:DNA transposition"/>
    <property type="evidence" value="ECO:0007669"/>
    <property type="project" value="InterPro"/>
</dbReference>
<evidence type="ECO:0000313" key="2">
    <source>
        <dbReference type="EMBL" id="OGF92718.1"/>
    </source>
</evidence>
<dbReference type="InterPro" id="IPR036515">
    <property type="entry name" value="Transposase_17_sf"/>
</dbReference>
<name>A0A1F5XXW3_9BACT</name>
<sequence>MLVFNNKNAVTNANYFFDPKSIEVGLRYKDRLVKILAFVLMPNHYHLMLEQIAEDGITEFMRKLGTGYTNYFNIKYKRVGPLFQGKYKAVLLQDHRHLLYLPYYIHLNPLDLIAPEWREQKIKNIKQADNFLKSYRWSSHLNYAGQATFTNLIDQDFLKEIFTNQAHYKKDILDWLKEGDLDDVSDVILE</sequence>
<dbReference type="InterPro" id="IPR002686">
    <property type="entry name" value="Transposase_17"/>
</dbReference>
<dbReference type="GO" id="GO:0004803">
    <property type="term" value="F:transposase activity"/>
    <property type="evidence" value="ECO:0007669"/>
    <property type="project" value="InterPro"/>
</dbReference>